<sequence>MLKLLYTIMVIAAHIFSSILLYKIISNFLVIRKHLFFKLINLIILSLIFSVPILPSDFTNNLYTLVIWIIITIVSDHGSIFKKLSTLMIFYPMVISINLMGFLYFYNNAALRLLIFILLWLAMLKLLGNKLESAFIYITTKELAIIDCICVAPFISIIVITYVTSYKEIQLITISACACLITNIGILLLLSFLSQNAKTVLMAQNNEMLQDYYESLESQQIQIRKLRHDINNYLDSLLTFINSEGKGNAMPYYEKLKEMASFTSVKKFCNNSLLNAVINNKYQLFQTYNIDSSINIDIAENTFINDMDLCALFANSIDNAIEAVQKIEDESQRIIILKARVINNYFSYQIENTKQNRIIAKNNLLKSSKNNSFLHGFGLENIKDIVRKYHGTLDIQYSDNRFTLTIIIDCIQNREISK</sequence>
<feature type="transmembrane region" description="Helical" evidence="2">
    <location>
        <begin position="169"/>
        <end position="193"/>
    </location>
</feature>
<dbReference type="EMBL" id="CZAW01000072">
    <property type="protein sequence ID" value="CUQ09896.1"/>
    <property type="molecule type" value="Genomic_DNA"/>
</dbReference>
<proteinExistence type="predicted"/>
<dbReference type="AlphaFoldDB" id="A0A174TLL0"/>
<dbReference type="Proteomes" id="UP000095712">
    <property type="component" value="Unassembled WGS sequence"/>
</dbReference>
<accession>A0A174TLL0</accession>
<feature type="transmembrane region" description="Helical" evidence="2">
    <location>
        <begin position="61"/>
        <end position="81"/>
    </location>
</feature>
<dbReference type="RefSeq" id="WP_055153707.1">
    <property type="nucleotide sequence ID" value="NZ_CZAW01000072.1"/>
</dbReference>
<feature type="coiled-coil region" evidence="1">
    <location>
        <begin position="209"/>
        <end position="236"/>
    </location>
</feature>
<dbReference type="InterPro" id="IPR036890">
    <property type="entry name" value="HATPase_C_sf"/>
</dbReference>
<dbReference type="Pfam" id="PF14501">
    <property type="entry name" value="HATPase_c_5"/>
    <property type="match status" value="1"/>
</dbReference>
<evidence type="ECO:0000256" key="2">
    <source>
        <dbReference type="SAM" id="Phobius"/>
    </source>
</evidence>
<keyword evidence="2" id="KW-0472">Membrane</keyword>
<name>A0A174TLL0_9FIRM</name>
<feature type="transmembrane region" description="Helical" evidence="2">
    <location>
        <begin position="113"/>
        <end position="131"/>
    </location>
</feature>
<dbReference type="Gene3D" id="3.30.565.10">
    <property type="entry name" value="Histidine kinase-like ATPase, C-terminal domain"/>
    <property type="match status" value="1"/>
</dbReference>
<reference evidence="4 5" key="1">
    <citation type="submission" date="2015-09" db="EMBL/GenBank/DDBJ databases">
        <authorList>
            <consortium name="Pathogen Informatics"/>
        </authorList>
    </citation>
    <scope>NUCLEOTIDE SEQUENCE [LARGE SCALE GENOMIC DNA]</scope>
    <source>
        <strain evidence="4 5">2789STDY5834911</strain>
    </source>
</reference>
<gene>
    <name evidence="4" type="ORF">ERS852523_03954</name>
</gene>
<keyword evidence="2" id="KW-0812">Transmembrane</keyword>
<dbReference type="PANTHER" id="PTHR40448">
    <property type="entry name" value="TWO-COMPONENT SENSOR HISTIDINE KINASE"/>
    <property type="match status" value="1"/>
</dbReference>
<feature type="transmembrane region" description="Helical" evidence="2">
    <location>
        <begin position="6"/>
        <end position="24"/>
    </location>
</feature>
<feature type="transmembrane region" description="Helical" evidence="2">
    <location>
        <begin position="36"/>
        <end position="55"/>
    </location>
</feature>
<keyword evidence="2" id="KW-1133">Transmembrane helix</keyword>
<dbReference type="CDD" id="cd16935">
    <property type="entry name" value="HATPase_AgrC-ComD-like"/>
    <property type="match status" value="1"/>
</dbReference>
<evidence type="ECO:0000313" key="4">
    <source>
        <dbReference type="EMBL" id="CUQ09896.1"/>
    </source>
</evidence>
<organism evidence="4 5">
    <name type="scientific">Blautia wexlerae</name>
    <dbReference type="NCBI Taxonomy" id="418240"/>
    <lineage>
        <taxon>Bacteria</taxon>
        <taxon>Bacillati</taxon>
        <taxon>Bacillota</taxon>
        <taxon>Clostridia</taxon>
        <taxon>Lachnospirales</taxon>
        <taxon>Lachnospiraceae</taxon>
        <taxon>Blautia</taxon>
    </lineage>
</organism>
<protein>
    <recommendedName>
        <fullName evidence="3">Sensor histidine kinase NatK-like C-terminal domain-containing protein</fullName>
    </recommendedName>
</protein>
<dbReference type="SUPFAM" id="SSF55874">
    <property type="entry name" value="ATPase domain of HSP90 chaperone/DNA topoisomerase II/histidine kinase"/>
    <property type="match status" value="1"/>
</dbReference>
<keyword evidence="1" id="KW-0175">Coiled coil</keyword>
<feature type="domain" description="Sensor histidine kinase NatK-like C-terminal" evidence="3">
    <location>
        <begin position="306"/>
        <end position="408"/>
    </location>
</feature>
<dbReference type="GO" id="GO:0042802">
    <property type="term" value="F:identical protein binding"/>
    <property type="evidence" value="ECO:0007669"/>
    <property type="project" value="TreeGrafter"/>
</dbReference>
<evidence type="ECO:0000256" key="1">
    <source>
        <dbReference type="SAM" id="Coils"/>
    </source>
</evidence>
<feature type="transmembrane region" description="Helical" evidence="2">
    <location>
        <begin position="143"/>
        <end position="163"/>
    </location>
</feature>
<evidence type="ECO:0000313" key="5">
    <source>
        <dbReference type="Proteomes" id="UP000095712"/>
    </source>
</evidence>
<evidence type="ECO:0000259" key="3">
    <source>
        <dbReference type="Pfam" id="PF14501"/>
    </source>
</evidence>
<dbReference type="InterPro" id="IPR032834">
    <property type="entry name" value="NatK-like_C"/>
</dbReference>
<dbReference type="PANTHER" id="PTHR40448:SF1">
    <property type="entry name" value="TWO-COMPONENT SENSOR HISTIDINE KINASE"/>
    <property type="match status" value="1"/>
</dbReference>